<keyword evidence="3" id="KW-1185">Reference proteome</keyword>
<protein>
    <submittedName>
        <fullName evidence="2">Uncharacterized protein</fullName>
    </submittedName>
</protein>
<accession>A0A225E182</accession>
<name>A0A225E182_9BACT</name>
<comment type="caution">
    <text evidence="2">The sequence shown here is derived from an EMBL/GenBank/DDBJ whole genome shotgun (WGS) entry which is preliminary data.</text>
</comment>
<sequence length="369" mass="40965">MESLTGDHRSPLEAFLKQYLDQTGGVWDEIEPQVYDVALPDGTELPTGRGSGSGVLRLAFDPEALPEHPSAQLASFGTPLVDRLLNDALQRGRAGQFFFIGLNLQPHDLLNRLRRSLTVAPATIQIKTVRALHFPQVAFWFQTAFVSDQKEQMVLPLAIDLHYGREVRHLEQILDPTRLAEHASPALPPARAISLQAGYQLARGQILRSIAALANNRGRELSERCDVQIGRLQQYYADMRLELDEQKKRATANAEEAAGRRAERQAALAREEQLRIAELRQKSQLQADLRLLQLLRVEQPKLLVQISVTAADHATGRLDVVWDPLLETIEAVPCPVCGKPSYEFTLNKSGQVVCDSCKPSGVGGKPSKR</sequence>
<reference evidence="3" key="1">
    <citation type="submission" date="2017-06" db="EMBL/GenBank/DDBJ databases">
        <title>Genome analysis of Fimbriiglobus ruber SP5, the first member of the order Planctomycetales with confirmed chitinolytic capability.</title>
        <authorList>
            <person name="Ravin N.V."/>
            <person name="Rakitin A.L."/>
            <person name="Ivanova A.A."/>
            <person name="Beletsky A.V."/>
            <person name="Kulichevskaya I.S."/>
            <person name="Mardanov A.V."/>
            <person name="Dedysh S.N."/>
        </authorList>
    </citation>
    <scope>NUCLEOTIDE SEQUENCE [LARGE SCALE GENOMIC DNA]</scope>
    <source>
        <strain evidence="3">SP5</strain>
    </source>
</reference>
<evidence type="ECO:0000313" key="3">
    <source>
        <dbReference type="Proteomes" id="UP000214646"/>
    </source>
</evidence>
<proteinExistence type="predicted"/>
<evidence type="ECO:0000313" key="2">
    <source>
        <dbReference type="EMBL" id="OWK46953.1"/>
    </source>
</evidence>
<keyword evidence="1" id="KW-0175">Coiled coil</keyword>
<dbReference type="Proteomes" id="UP000214646">
    <property type="component" value="Unassembled WGS sequence"/>
</dbReference>
<feature type="coiled-coil region" evidence="1">
    <location>
        <begin position="240"/>
        <end position="282"/>
    </location>
</feature>
<dbReference type="AlphaFoldDB" id="A0A225E182"/>
<organism evidence="2 3">
    <name type="scientific">Fimbriiglobus ruber</name>
    <dbReference type="NCBI Taxonomy" id="1908690"/>
    <lineage>
        <taxon>Bacteria</taxon>
        <taxon>Pseudomonadati</taxon>
        <taxon>Planctomycetota</taxon>
        <taxon>Planctomycetia</taxon>
        <taxon>Gemmatales</taxon>
        <taxon>Gemmataceae</taxon>
        <taxon>Fimbriiglobus</taxon>
    </lineage>
</organism>
<dbReference type="EMBL" id="NIDE01000001">
    <property type="protein sequence ID" value="OWK46953.1"/>
    <property type="molecule type" value="Genomic_DNA"/>
</dbReference>
<evidence type="ECO:0000256" key="1">
    <source>
        <dbReference type="SAM" id="Coils"/>
    </source>
</evidence>
<gene>
    <name evidence="2" type="ORF">FRUB_00652</name>
</gene>